<dbReference type="InterPro" id="IPR050503">
    <property type="entry name" value="cAMP-dep_PK_reg_su-like"/>
</dbReference>
<dbReference type="Pfam" id="PF00027">
    <property type="entry name" value="cNMP_binding"/>
    <property type="match status" value="2"/>
</dbReference>
<keyword evidence="6 8" id="KW-0547">Nucleotide-binding</keyword>
<dbReference type="PANTHER" id="PTHR11635:SF152">
    <property type="entry name" value="CAMP-DEPENDENT PROTEIN KINASE TYPE I REGULATORY SUBUNIT-RELATED"/>
    <property type="match status" value="1"/>
</dbReference>
<dbReference type="GO" id="GO:0005952">
    <property type="term" value="C:cAMP-dependent protein kinase complex"/>
    <property type="evidence" value="ECO:0007669"/>
    <property type="project" value="InterPro"/>
</dbReference>
<dbReference type="InterPro" id="IPR018488">
    <property type="entry name" value="cNMP-bd_CS"/>
</dbReference>
<name>A0A9P5YFI7_9AGAR</name>
<dbReference type="InterPro" id="IPR018490">
    <property type="entry name" value="cNMP-bd_dom_sf"/>
</dbReference>
<dbReference type="PROSITE" id="PS00889">
    <property type="entry name" value="CNMP_BINDING_2"/>
    <property type="match status" value="2"/>
</dbReference>
<comment type="caution">
    <text evidence="11">The sequence shown here is derived from an EMBL/GenBank/DDBJ whole genome shotgun (WGS) entry which is preliminary data.</text>
</comment>
<keyword evidence="12" id="KW-1185">Reference proteome</keyword>
<dbReference type="InterPro" id="IPR012198">
    <property type="entry name" value="cAMP_dep_PK_reg_su"/>
</dbReference>
<evidence type="ECO:0000256" key="5">
    <source>
        <dbReference type="ARBA" id="ARBA00022737"/>
    </source>
</evidence>
<feature type="domain" description="Cyclic nucleotide-binding" evidence="10">
    <location>
        <begin position="207"/>
        <end position="355"/>
    </location>
</feature>
<gene>
    <name evidence="11" type="ORF">BDZ94DRAFT_1208270</name>
</gene>
<feature type="domain" description="Cyclic nucleotide-binding" evidence="10">
    <location>
        <begin position="358"/>
        <end position="489"/>
    </location>
</feature>
<dbReference type="FunFam" id="2.60.120.10:FF:000006">
    <property type="entry name" value="cAMP-dependent protein kinase type I-alpha regulatory subunit"/>
    <property type="match status" value="1"/>
</dbReference>
<protein>
    <recommendedName>
        <fullName evidence="2 8">cAMP-dependent protein kinase regulatory subunit</fullName>
    </recommendedName>
</protein>
<proteinExistence type="inferred from homology"/>
<evidence type="ECO:0000256" key="8">
    <source>
        <dbReference type="PIRNR" id="PIRNR000548"/>
    </source>
</evidence>
<keyword evidence="5" id="KW-0677">Repeat</keyword>
<dbReference type="EMBL" id="MU150231">
    <property type="protein sequence ID" value="KAF9469022.1"/>
    <property type="molecule type" value="Genomic_DNA"/>
</dbReference>
<dbReference type="InterPro" id="IPR000595">
    <property type="entry name" value="cNMP-bd_dom"/>
</dbReference>
<evidence type="ECO:0000256" key="2">
    <source>
        <dbReference type="ARBA" id="ARBA00020355"/>
    </source>
</evidence>
<feature type="binding site" evidence="9">
    <location>
        <position position="432"/>
    </location>
    <ligand>
        <name>3',5'-cyclic AMP</name>
        <dbReference type="ChEBI" id="CHEBI:58165"/>
        <label>2</label>
    </ligand>
</feature>
<dbReference type="GO" id="GO:0033554">
    <property type="term" value="P:cellular response to stress"/>
    <property type="evidence" value="ECO:0007669"/>
    <property type="project" value="UniProtKB-ARBA"/>
</dbReference>
<organism evidence="11 12">
    <name type="scientific">Collybia nuda</name>
    <dbReference type="NCBI Taxonomy" id="64659"/>
    <lineage>
        <taxon>Eukaryota</taxon>
        <taxon>Fungi</taxon>
        <taxon>Dikarya</taxon>
        <taxon>Basidiomycota</taxon>
        <taxon>Agaricomycotina</taxon>
        <taxon>Agaricomycetes</taxon>
        <taxon>Agaricomycetidae</taxon>
        <taxon>Agaricales</taxon>
        <taxon>Tricholomatineae</taxon>
        <taxon>Clitocybaceae</taxon>
        <taxon>Collybia</taxon>
    </lineage>
</organism>
<reference evidence="11" key="1">
    <citation type="submission" date="2020-11" db="EMBL/GenBank/DDBJ databases">
        <authorList>
            <consortium name="DOE Joint Genome Institute"/>
            <person name="Ahrendt S."/>
            <person name="Riley R."/>
            <person name="Andreopoulos W."/>
            <person name="Labutti K."/>
            <person name="Pangilinan J."/>
            <person name="Ruiz-Duenas F.J."/>
            <person name="Barrasa J.M."/>
            <person name="Sanchez-Garcia M."/>
            <person name="Camarero S."/>
            <person name="Miyauchi S."/>
            <person name="Serrano A."/>
            <person name="Linde D."/>
            <person name="Babiker R."/>
            <person name="Drula E."/>
            <person name="Ayuso-Fernandez I."/>
            <person name="Pacheco R."/>
            <person name="Padilla G."/>
            <person name="Ferreira P."/>
            <person name="Barriuso J."/>
            <person name="Kellner H."/>
            <person name="Castanera R."/>
            <person name="Alfaro M."/>
            <person name="Ramirez L."/>
            <person name="Pisabarro A.G."/>
            <person name="Kuo A."/>
            <person name="Tritt A."/>
            <person name="Lipzen A."/>
            <person name="He G."/>
            <person name="Yan M."/>
            <person name="Ng V."/>
            <person name="Cullen D."/>
            <person name="Martin F."/>
            <person name="Rosso M.-N."/>
            <person name="Henrissat B."/>
            <person name="Hibbett D."/>
            <person name="Martinez A.T."/>
            <person name="Grigoriev I.V."/>
        </authorList>
    </citation>
    <scope>NUCLEOTIDE SEQUENCE</scope>
    <source>
        <strain evidence="11">CBS 247.69</strain>
    </source>
</reference>
<evidence type="ECO:0000256" key="1">
    <source>
        <dbReference type="ARBA" id="ARBA00005753"/>
    </source>
</evidence>
<keyword evidence="4 8" id="KW-0116">cAMP-binding</keyword>
<sequence length="491" mass="54790">MSTFDNLVSDLTRDAQRVQPKDALQFCANWFQSRLEEQRARTRDALSSQRRSFALDLPTSIYIDSPLGGGPELRTSSPFFPPSPQHRSSLRDSIAQSPFGMLNVPGNALLNKDEAPPSFNFDSRHELPPTSPLTTTNPFSGFEPVTPTSHNPGDYLHPPTSTIFARRTSVSAESILVDGNTDEPLPVYPKTDDQIRRIKASISNNFIFRDLDEEQETGVLNAMREVRVKRNEVVIRQGDVGEYFYVVEDGLLHCYIRPEPLPPTWLTESNSSTSLNPEDMFVQPGYHPEFGKQVAECKPGRSFGELALMYGHPRAATVLSIEPSTLWSLDRITFRTIILKAAHRRRTMYEHFLSTVTLLSSLDAPERSKIADALVSKVYLDGEAVVSQGEMGDTFFFVEEGEAVVTKLQESEDGEVREITVGTLTKGDYFGELSLLRRAPRAATVSAVHRAQSTLPKLKVAALDAPAFTRLLGPLREIMERKAGEYGRISR</sequence>
<evidence type="ECO:0000259" key="10">
    <source>
        <dbReference type="PROSITE" id="PS50042"/>
    </source>
</evidence>
<dbReference type="CDD" id="cd12098">
    <property type="entry name" value="DD_R_ScPKA-like"/>
    <property type="match status" value="1"/>
</dbReference>
<feature type="binding site" evidence="9">
    <location>
        <position position="314"/>
    </location>
    <ligand>
        <name>3',5'-cyclic AMP</name>
        <dbReference type="ChEBI" id="CHEBI:58165"/>
        <label>1</label>
    </ligand>
</feature>
<keyword evidence="7 8" id="KW-0114">cAMP</keyword>
<dbReference type="Pfam" id="PF02197">
    <property type="entry name" value="RIIa"/>
    <property type="match status" value="1"/>
</dbReference>
<dbReference type="SUPFAM" id="SSF51206">
    <property type="entry name" value="cAMP-binding domain-like"/>
    <property type="match status" value="2"/>
</dbReference>
<dbReference type="PRINTS" id="PR00103">
    <property type="entry name" value="CAMPKINASE"/>
</dbReference>
<dbReference type="Gene3D" id="2.60.120.10">
    <property type="entry name" value="Jelly Rolls"/>
    <property type="match status" value="2"/>
</dbReference>
<dbReference type="AlphaFoldDB" id="A0A9P5YFI7"/>
<comment type="similarity">
    <text evidence="1 8">Belongs to the cAMP-dependent kinase regulatory chain family.</text>
</comment>
<evidence type="ECO:0000256" key="9">
    <source>
        <dbReference type="PIRSR" id="PIRSR000548-1"/>
    </source>
</evidence>
<dbReference type="Gene3D" id="1.20.890.10">
    <property type="entry name" value="cAMP-dependent protein kinase regulatory subunit, dimerization-anchoring domain"/>
    <property type="match status" value="1"/>
</dbReference>
<dbReference type="GO" id="GO:0005634">
    <property type="term" value="C:nucleus"/>
    <property type="evidence" value="ECO:0007669"/>
    <property type="project" value="TreeGrafter"/>
</dbReference>
<dbReference type="GO" id="GO:0030552">
    <property type="term" value="F:cAMP binding"/>
    <property type="evidence" value="ECO:0007669"/>
    <property type="project" value="UniProtKB-KW"/>
</dbReference>
<dbReference type="PROSITE" id="PS50042">
    <property type="entry name" value="CNMP_BINDING_3"/>
    <property type="match status" value="2"/>
</dbReference>
<dbReference type="CDD" id="cd00038">
    <property type="entry name" value="CAP_ED"/>
    <property type="match status" value="2"/>
</dbReference>
<keyword evidence="3" id="KW-0597">Phosphoprotein</keyword>
<feature type="binding site" evidence="9">
    <location>
        <position position="305"/>
    </location>
    <ligand>
        <name>3',5'-cyclic AMP</name>
        <dbReference type="ChEBI" id="CHEBI:58165"/>
        <label>1</label>
    </ligand>
</feature>
<evidence type="ECO:0000256" key="7">
    <source>
        <dbReference type="ARBA" id="ARBA00023149"/>
    </source>
</evidence>
<dbReference type="PROSITE" id="PS00888">
    <property type="entry name" value="CNMP_BINDING_1"/>
    <property type="match status" value="2"/>
</dbReference>
<comment type="subunit">
    <text evidence="8">Tetramer, composed of 2 regulatory (R) and 2 catalytic (C) subunits. In the presence of cAMP it dissociates into 2 active monomeric C subunits and an R dimer.</text>
</comment>
<evidence type="ECO:0000256" key="4">
    <source>
        <dbReference type="ARBA" id="ARBA00022566"/>
    </source>
</evidence>
<dbReference type="GO" id="GO:0034236">
    <property type="term" value="F:protein kinase A catalytic subunit binding"/>
    <property type="evidence" value="ECO:0007669"/>
    <property type="project" value="TreeGrafter"/>
</dbReference>
<dbReference type="FunFam" id="2.60.120.10:FF:000039">
    <property type="entry name" value="cAMP-dependent protein kinase regulatory subunit"/>
    <property type="match status" value="1"/>
</dbReference>
<feature type="binding site" evidence="9">
    <location>
        <position position="441"/>
    </location>
    <ligand>
        <name>3',5'-cyclic AMP</name>
        <dbReference type="ChEBI" id="CHEBI:58165"/>
        <label>2</label>
    </ligand>
</feature>
<dbReference type="InterPro" id="IPR003117">
    <property type="entry name" value="cAMP_dep_PK_reg_su_I/II_a/b"/>
</dbReference>
<evidence type="ECO:0000256" key="6">
    <source>
        <dbReference type="ARBA" id="ARBA00022741"/>
    </source>
</evidence>
<dbReference type="GO" id="GO:0005829">
    <property type="term" value="C:cytosol"/>
    <property type="evidence" value="ECO:0007669"/>
    <property type="project" value="TreeGrafter"/>
</dbReference>
<dbReference type="OrthoDB" id="417078at2759"/>
<dbReference type="SMART" id="SM00394">
    <property type="entry name" value="RIIa"/>
    <property type="match status" value="1"/>
</dbReference>
<evidence type="ECO:0000256" key="3">
    <source>
        <dbReference type="ARBA" id="ARBA00022553"/>
    </source>
</evidence>
<dbReference type="Proteomes" id="UP000807353">
    <property type="component" value="Unassembled WGS sequence"/>
</dbReference>
<evidence type="ECO:0000313" key="12">
    <source>
        <dbReference type="Proteomes" id="UP000807353"/>
    </source>
</evidence>
<dbReference type="GO" id="GO:0004862">
    <property type="term" value="F:cAMP-dependent protein kinase inhibitor activity"/>
    <property type="evidence" value="ECO:0007669"/>
    <property type="project" value="TreeGrafter"/>
</dbReference>
<dbReference type="PANTHER" id="PTHR11635">
    <property type="entry name" value="CAMP-DEPENDENT PROTEIN KINASE REGULATORY CHAIN"/>
    <property type="match status" value="1"/>
</dbReference>
<dbReference type="InterPro" id="IPR014710">
    <property type="entry name" value="RmlC-like_jellyroll"/>
</dbReference>
<dbReference type="PIRSF" id="PIRSF000548">
    <property type="entry name" value="PK_regulatory"/>
    <property type="match status" value="1"/>
</dbReference>
<accession>A0A9P5YFI7</accession>
<dbReference type="SMART" id="SM00100">
    <property type="entry name" value="cNMP"/>
    <property type="match status" value="2"/>
</dbReference>
<evidence type="ECO:0000313" key="11">
    <source>
        <dbReference type="EMBL" id="KAF9469022.1"/>
    </source>
</evidence>